<evidence type="ECO:0000259" key="3">
    <source>
        <dbReference type="Pfam" id="PF01467"/>
    </source>
</evidence>
<feature type="region of interest" description="Disordered" evidence="2">
    <location>
        <begin position="287"/>
        <end position="315"/>
    </location>
</feature>
<dbReference type="GO" id="GO:0031210">
    <property type="term" value="F:phosphatidylcholine binding"/>
    <property type="evidence" value="ECO:0007669"/>
    <property type="project" value="TreeGrafter"/>
</dbReference>
<dbReference type="InParanoid" id="A0A0G4EZV0"/>
<accession>A0A0G4EZV0</accession>
<dbReference type="EC" id="2.7.7.15" evidence="1"/>
<dbReference type="Proteomes" id="UP000041254">
    <property type="component" value="Unassembled WGS sequence"/>
</dbReference>
<gene>
    <name evidence="4" type="ORF">Vbra_14130</name>
</gene>
<dbReference type="SUPFAM" id="SSF52374">
    <property type="entry name" value="Nucleotidylyl transferase"/>
    <property type="match status" value="1"/>
</dbReference>
<organism evidence="4 5">
    <name type="scientific">Vitrella brassicaformis (strain CCMP3155)</name>
    <dbReference type="NCBI Taxonomy" id="1169540"/>
    <lineage>
        <taxon>Eukaryota</taxon>
        <taxon>Sar</taxon>
        <taxon>Alveolata</taxon>
        <taxon>Colpodellida</taxon>
        <taxon>Vitrellaceae</taxon>
        <taxon>Vitrella</taxon>
    </lineage>
</organism>
<feature type="region of interest" description="Disordered" evidence="2">
    <location>
        <begin position="341"/>
        <end position="387"/>
    </location>
</feature>
<dbReference type="PhylomeDB" id="A0A0G4EZV0"/>
<evidence type="ECO:0000256" key="2">
    <source>
        <dbReference type="SAM" id="MobiDB-lite"/>
    </source>
</evidence>
<evidence type="ECO:0000313" key="4">
    <source>
        <dbReference type="EMBL" id="CEM05155.1"/>
    </source>
</evidence>
<dbReference type="Gene3D" id="3.40.50.620">
    <property type="entry name" value="HUPs"/>
    <property type="match status" value="1"/>
</dbReference>
<proteinExistence type="predicted"/>
<dbReference type="InterPro" id="IPR004821">
    <property type="entry name" value="Cyt_trans-like"/>
</dbReference>
<dbReference type="NCBIfam" id="TIGR00125">
    <property type="entry name" value="cyt_tran_rel"/>
    <property type="match status" value="1"/>
</dbReference>
<feature type="domain" description="Cytidyltransferase-like" evidence="3">
    <location>
        <begin position="37"/>
        <end position="124"/>
    </location>
</feature>
<dbReference type="OrthoDB" id="40021at2759"/>
<dbReference type="InterPro" id="IPR045049">
    <property type="entry name" value="Pcy1-like"/>
</dbReference>
<dbReference type="PANTHER" id="PTHR10739">
    <property type="entry name" value="CYTIDYLYLTRANSFERASE"/>
    <property type="match status" value="1"/>
</dbReference>
<dbReference type="VEuPathDB" id="CryptoDB:Vbra_14130"/>
<evidence type="ECO:0000256" key="1">
    <source>
        <dbReference type="ARBA" id="ARBA00026101"/>
    </source>
</evidence>
<keyword evidence="5" id="KW-1185">Reference proteome</keyword>
<dbReference type="PANTHER" id="PTHR10739:SF13">
    <property type="entry name" value="CHOLINE-PHOSPHATE CYTIDYLYLTRANSFERASE"/>
    <property type="match status" value="1"/>
</dbReference>
<evidence type="ECO:0000313" key="5">
    <source>
        <dbReference type="Proteomes" id="UP000041254"/>
    </source>
</evidence>
<dbReference type="InterPro" id="IPR014729">
    <property type="entry name" value="Rossmann-like_a/b/a_fold"/>
</dbReference>
<reference evidence="4 5" key="1">
    <citation type="submission" date="2014-11" db="EMBL/GenBank/DDBJ databases">
        <authorList>
            <person name="Zhu J."/>
            <person name="Qi W."/>
            <person name="Song R."/>
        </authorList>
    </citation>
    <scope>NUCLEOTIDE SEQUENCE [LARGE SCALE GENOMIC DNA]</scope>
</reference>
<protein>
    <recommendedName>
        <fullName evidence="1">choline-phosphate cytidylyltransferase</fullName>
        <ecNumber evidence="1">2.7.7.15</ecNumber>
    </recommendedName>
</protein>
<dbReference type="GO" id="GO:0004105">
    <property type="term" value="F:choline-phosphate cytidylyltransferase activity"/>
    <property type="evidence" value="ECO:0007669"/>
    <property type="project" value="UniProtKB-EC"/>
</dbReference>
<dbReference type="EMBL" id="CDMY01000356">
    <property type="protein sequence ID" value="CEM05155.1"/>
    <property type="molecule type" value="Genomic_DNA"/>
</dbReference>
<sequence>MAASASAGGVDVDETVAKRYRRDVPDGMSSLQPVHLYMDGVFDFVHAGDMEAFQRAREEYGYAHLTVGVTSDAETEAFTGAPPVLSRQQRADALRQIKGVDKVVCCPWIITPEFLRKHGIHYVCLAPSSSTLYRYGTDLPRDEVDMIRQHLQGGGWVRHSSSTLYRYGTDLPRDEVDMIRQHLQGGGWVRHLPPTPHSYLSSANLIAKIIRHRSHFIANALAEGSRPSDLAVSSLLASRVRLSCAVHTMARRFMDGLEGLTKTALPVGCRFDQGVDAICDTIAAKMSSSRGRPPAPLAAEDQPPKPIPPSPNTPDIAAAAYERRGSRSVAAGAPAAAAAAGAGVVPRHGVSSDDDMFAAPSAEEEAAMRGVKRSRAAMREEQVEELR</sequence>
<dbReference type="Pfam" id="PF01467">
    <property type="entry name" value="CTP_transf_like"/>
    <property type="match status" value="1"/>
</dbReference>
<name>A0A0G4EZV0_VITBC</name>
<feature type="compositionally biased region" description="Basic and acidic residues" evidence="2">
    <location>
        <begin position="377"/>
        <end position="387"/>
    </location>
</feature>
<dbReference type="STRING" id="1169540.A0A0G4EZV0"/>
<dbReference type="AlphaFoldDB" id="A0A0G4EZV0"/>